<proteinExistence type="predicted"/>
<evidence type="ECO:0000256" key="1">
    <source>
        <dbReference type="SAM" id="Phobius"/>
    </source>
</evidence>
<keyword evidence="3" id="KW-1185">Reference proteome</keyword>
<comment type="caution">
    <text evidence="2">The sequence shown here is derived from an EMBL/GenBank/DDBJ whole genome shotgun (WGS) entry which is preliminary data.</text>
</comment>
<reference evidence="2 3" key="1">
    <citation type="submission" date="2023-04" db="EMBL/GenBank/DDBJ databases">
        <title>Clostridium tannerae sp. nov., isolated from the fecal material of an alpaca.</title>
        <authorList>
            <person name="Miller S."/>
            <person name="Hendry M."/>
            <person name="King J."/>
            <person name="Sankaranarayanan K."/>
            <person name="Lawson P.A."/>
        </authorList>
    </citation>
    <scope>NUCLEOTIDE SEQUENCE [LARGE SCALE GENOMIC DNA]</scope>
    <source>
        <strain evidence="2 3">A1-XYC3</strain>
    </source>
</reference>
<dbReference type="Proteomes" id="UP001281656">
    <property type="component" value="Unassembled WGS sequence"/>
</dbReference>
<gene>
    <name evidence="2" type="ORF">P8V03_00345</name>
</gene>
<protein>
    <submittedName>
        <fullName evidence="2">Type II secretion system protein</fullName>
    </submittedName>
</protein>
<feature type="transmembrane region" description="Helical" evidence="1">
    <location>
        <begin position="15"/>
        <end position="38"/>
    </location>
</feature>
<dbReference type="EMBL" id="JARUJP010000001">
    <property type="protein sequence ID" value="MDW8799598.1"/>
    <property type="molecule type" value="Genomic_DNA"/>
</dbReference>
<keyword evidence="1" id="KW-1133">Transmembrane helix</keyword>
<evidence type="ECO:0000313" key="2">
    <source>
        <dbReference type="EMBL" id="MDW8799598.1"/>
    </source>
</evidence>
<organism evidence="2 3">
    <name type="scientific">Clostridium tanneri</name>
    <dbReference type="NCBI Taxonomy" id="3037988"/>
    <lineage>
        <taxon>Bacteria</taxon>
        <taxon>Bacillati</taxon>
        <taxon>Bacillota</taxon>
        <taxon>Clostridia</taxon>
        <taxon>Eubacteriales</taxon>
        <taxon>Clostridiaceae</taxon>
        <taxon>Clostridium</taxon>
    </lineage>
</organism>
<name>A0ABU4JNM6_9CLOT</name>
<evidence type="ECO:0000313" key="3">
    <source>
        <dbReference type="Proteomes" id="UP001281656"/>
    </source>
</evidence>
<sequence>MNFIKENIRGNTTKGFILVEIMLVFSLIGILVSMEIIVVSKYMRVHRQEIERSRESFYVNEALMLIEYHVNSAEYVEVEENKIKLKRFNESGYDYIRKDRQSDIIISYGSEYYSTTNNILKKTKDFKVEKAGGVIYISIEMDKGRIYRRCLGLERLKVRATS</sequence>
<keyword evidence="1" id="KW-0812">Transmembrane</keyword>
<dbReference type="RefSeq" id="WP_318796307.1">
    <property type="nucleotide sequence ID" value="NZ_JARUJP010000001.1"/>
</dbReference>
<keyword evidence="1" id="KW-0472">Membrane</keyword>
<accession>A0ABU4JNM6</accession>